<dbReference type="PANTHER" id="PTHR44019:SF8">
    <property type="entry name" value="POC1 CENTRIOLAR PROTEIN HOMOLOG"/>
    <property type="match status" value="1"/>
</dbReference>
<dbReference type="SUPFAM" id="SSF50978">
    <property type="entry name" value="WD40 repeat-like"/>
    <property type="match status" value="2"/>
</dbReference>
<keyword evidence="5" id="KW-0472">Membrane</keyword>
<evidence type="ECO:0000256" key="4">
    <source>
        <dbReference type="SAM" id="Coils"/>
    </source>
</evidence>
<feature type="coiled-coil region" evidence="4">
    <location>
        <begin position="1144"/>
        <end position="1203"/>
    </location>
</feature>
<keyword evidence="1 3" id="KW-0853">WD repeat</keyword>
<feature type="transmembrane region" description="Helical" evidence="5">
    <location>
        <begin position="1024"/>
        <end position="1044"/>
    </location>
</feature>
<sequence>MGDISEPLLTTNQEETQENYQETQQETQQEIELTQLIPLETIEKPIQKKITGRKKKQLTPRQMLLISKMDEITNNILSNAESTLATPHPISCLSLSIDGVSIFFGSENGSVSKYNTIEKKVTYDVPLGSEKIHSLLLDEISQRAFICGESSKIRWYRLPLFELEFEFLGHSEQVCQILLDPRRLFLYSASDDKTVRKWSLAKKSFEEIILQHNFPVKCIAITYDGKYFFSSGEGRLIKVYDMTFKREILNLKSHSDCVRCLVVNKESSFLASGGDDNLVIIWSIQEFTPIKVISEHSSSISALAFNDDSSFLISGSRDSNIKVWDIDKERREIALNAHTGPVTSLLISPNQDFIASSSEDMSLKIWSFPIFLDDKIYRSLQNDILCVTFTPITKSIILCGSDKCVRLWNPYEDEGFLLLTAQGPCLKAAVSSDERYVAIGDEIGYLYIVNLAGKSIEKQVHAHMGPIRDLCFTPNNLKIFTGGGDSKINIWNIETLEAISLKGHQQSIWSISISSNGEILVSGSSDKSLRVWDQDGNEKSVILALDQVTCVAFDRTDSYIIAGCTSGQVKIWSVFEFYHESTFNKHTDAVTSLYVTLDNEIFFSSSLDKTLQIYSLKYRTPLTYMARKQAIFCMGLSSDEKYIITGEHELIYLQENPLISNDFRILGPEDSIQKFLTYMKSLLTELERTPDPEMDQFLILPEFFNSLHIYAYFNQRDYLALSLSQESPPFFTSKNGFNPLSVCLLRGLGQLRDDVIRAFCEQGETNTYLLQMVESDLTAMNRMGFSLLGDLYNVIYKDIYRKGLPKFCAKDVVLPNIQLKDSFRVKAGEFLDEGKLTSHGVGVTFFESYVKVNMAIGSRESIEFLESLEACSNSDVIKSQLVKDIIEYKWQTAKYIMIYQGSIFLTYMLCLCVYTLFFMGNLSYLISLFVFNILLLGYEVFQICVGGWSYFSDGMNYVDWSRGIFIFIYIIGEWTGGMDRYLYSVFSVATLMSWLRGLTYFRLIDSTRPYINLLFETAADISGFLILFLYSTLAFSFLFMVLAFNDSLIEILISLKDSYNLALGNYPEGDFNFIEFIMVTTSLIIGPIIMFNLLISIISDTYERVLSDRVAADLKELINMIIEVEYMMFHKRLFNENKYVQSCHETVNEDRDEWEGKLRALEKSIDKINQSNQILCDSAIKRIEEEEENMSEFSNRLERILEFAKSNNNQLF</sequence>
<feature type="repeat" description="WD" evidence="3">
    <location>
        <begin position="501"/>
        <end position="533"/>
    </location>
</feature>
<feature type="repeat" description="WD" evidence="3">
    <location>
        <begin position="460"/>
        <end position="501"/>
    </location>
</feature>
<dbReference type="PROSITE" id="PS00678">
    <property type="entry name" value="WD_REPEATS_1"/>
    <property type="match status" value="2"/>
</dbReference>
<dbReference type="EMBL" id="CAJZBQ010000053">
    <property type="protein sequence ID" value="CAG9331918.1"/>
    <property type="molecule type" value="Genomic_DNA"/>
</dbReference>
<comment type="caution">
    <text evidence="6">The sequence shown here is derived from an EMBL/GenBank/DDBJ whole genome shotgun (WGS) entry which is preliminary data.</text>
</comment>
<dbReference type="InterPro" id="IPR019775">
    <property type="entry name" value="WD40_repeat_CS"/>
</dbReference>
<evidence type="ECO:0000256" key="5">
    <source>
        <dbReference type="SAM" id="Phobius"/>
    </source>
</evidence>
<dbReference type="SUPFAM" id="SSF69322">
    <property type="entry name" value="Tricorn protease domain 2"/>
    <property type="match status" value="1"/>
</dbReference>
<dbReference type="Proteomes" id="UP001162131">
    <property type="component" value="Unassembled WGS sequence"/>
</dbReference>
<keyword evidence="4" id="KW-0175">Coiled coil</keyword>
<proteinExistence type="predicted"/>
<evidence type="ECO:0000256" key="1">
    <source>
        <dbReference type="ARBA" id="ARBA00022574"/>
    </source>
</evidence>
<dbReference type="CDD" id="cd00200">
    <property type="entry name" value="WD40"/>
    <property type="match status" value="1"/>
</dbReference>
<dbReference type="InterPro" id="IPR001680">
    <property type="entry name" value="WD40_rpt"/>
</dbReference>
<keyword evidence="5" id="KW-1133">Transmembrane helix</keyword>
<dbReference type="PROSITE" id="PS50294">
    <property type="entry name" value="WD_REPEATS_REGION"/>
    <property type="match status" value="6"/>
</dbReference>
<dbReference type="InterPro" id="IPR036322">
    <property type="entry name" value="WD40_repeat_dom_sf"/>
</dbReference>
<dbReference type="PANTHER" id="PTHR44019">
    <property type="entry name" value="WD REPEAT-CONTAINING PROTEIN 55"/>
    <property type="match status" value="1"/>
</dbReference>
<dbReference type="Gene3D" id="2.130.10.10">
    <property type="entry name" value="YVTN repeat-like/Quinoprotein amine dehydrogenase"/>
    <property type="match status" value="4"/>
</dbReference>
<accession>A0AAU9K4U0</accession>
<feature type="transmembrane region" description="Helical" evidence="5">
    <location>
        <begin position="981"/>
        <end position="1003"/>
    </location>
</feature>
<keyword evidence="7" id="KW-1185">Reference proteome</keyword>
<organism evidence="6 7">
    <name type="scientific">Blepharisma stoltei</name>
    <dbReference type="NCBI Taxonomy" id="1481888"/>
    <lineage>
        <taxon>Eukaryota</taxon>
        <taxon>Sar</taxon>
        <taxon>Alveolata</taxon>
        <taxon>Ciliophora</taxon>
        <taxon>Postciliodesmatophora</taxon>
        <taxon>Heterotrichea</taxon>
        <taxon>Heterotrichida</taxon>
        <taxon>Blepharismidae</taxon>
        <taxon>Blepharisma</taxon>
    </lineage>
</organism>
<keyword evidence="5" id="KW-0812">Transmembrane</keyword>
<feature type="repeat" description="WD" evidence="3">
    <location>
        <begin position="583"/>
        <end position="624"/>
    </location>
</feature>
<feature type="transmembrane region" description="Helical" evidence="5">
    <location>
        <begin position="897"/>
        <end position="917"/>
    </location>
</feature>
<feature type="transmembrane region" description="Helical" evidence="5">
    <location>
        <begin position="924"/>
        <end position="951"/>
    </location>
</feature>
<dbReference type="Pfam" id="PF00400">
    <property type="entry name" value="WD40"/>
    <property type="match status" value="10"/>
</dbReference>
<dbReference type="SMART" id="SM00320">
    <property type="entry name" value="WD40"/>
    <property type="match status" value="11"/>
</dbReference>
<evidence type="ECO:0000313" key="7">
    <source>
        <dbReference type="Proteomes" id="UP001162131"/>
    </source>
</evidence>
<evidence type="ECO:0008006" key="8">
    <source>
        <dbReference type="Google" id="ProtNLM"/>
    </source>
</evidence>
<dbReference type="PROSITE" id="PS50082">
    <property type="entry name" value="WD_REPEATS_2"/>
    <property type="match status" value="7"/>
</dbReference>
<dbReference type="InterPro" id="IPR050505">
    <property type="entry name" value="WDR55/POC1"/>
</dbReference>
<feature type="repeat" description="WD" evidence="3">
    <location>
        <begin position="335"/>
        <end position="367"/>
    </location>
</feature>
<name>A0AAU9K4U0_9CILI</name>
<evidence type="ECO:0000313" key="6">
    <source>
        <dbReference type="EMBL" id="CAG9331918.1"/>
    </source>
</evidence>
<dbReference type="AlphaFoldDB" id="A0AAU9K4U0"/>
<dbReference type="PRINTS" id="PR00320">
    <property type="entry name" value="GPROTEINBRPT"/>
</dbReference>
<feature type="repeat" description="WD" evidence="3">
    <location>
        <begin position="251"/>
        <end position="292"/>
    </location>
</feature>
<dbReference type="InterPro" id="IPR015943">
    <property type="entry name" value="WD40/YVTN_repeat-like_dom_sf"/>
</dbReference>
<gene>
    <name evidence="6" type="ORF">BSTOLATCC_MIC53975</name>
</gene>
<evidence type="ECO:0000256" key="3">
    <source>
        <dbReference type="PROSITE-ProRule" id="PRU00221"/>
    </source>
</evidence>
<feature type="repeat" description="WD" evidence="3">
    <location>
        <begin position="167"/>
        <end position="200"/>
    </location>
</feature>
<reference evidence="6" key="1">
    <citation type="submission" date="2021-09" db="EMBL/GenBank/DDBJ databases">
        <authorList>
            <consortium name="AG Swart"/>
            <person name="Singh M."/>
            <person name="Singh A."/>
            <person name="Seah K."/>
            <person name="Emmerich C."/>
        </authorList>
    </citation>
    <scope>NUCLEOTIDE SEQUENCE</scope>
    <source>
        <strain evidence="6">ATCC30299</strain>
    </source>
</reference>
<protein>
    <recommendedName>
        <fullName evidence="8">Ion transport domain-containing protein</fullName>
    </recommendedName>
</protein>
<feature type="transmembrane region" description="Helical" evidence="5">
    <location>
        <begin position="1073"/>
        <end position="1095"/>
    </location>
</feature>
<dbReference type="InterPro" id="IPR020472">
    <property type="entry name" value="WD40_PAC1"/>
</dbReference>
<keyword evidence="2" id="KW-0677">Repeat</keyword>
<evidence type="ECO:0000256" key="2">
    <source>
        <dbReference type="ARBA" id="ARBA00022737"/>
    </source>
</evidence>
<feature type="repeat" description="WD" evidence="3">
    <location>
        <begin position="293"/>
        <end position="334"/>
    </location>
</feature>